<organism evidence="1">
    <name type="scientific">viral metagenome</name>
    <dbReference type="NCBI Taxonomy" id="1070528"/>
    <lineage>
        <taxon>unclassified sequences</taxon>
        <taxon>metagenomes</taxon>
        <taxon>organismal metagenomes</taxon>
    </lineage>
</organism>
<protein>
    <submittedName>
        <fullName evidence="1">Uncharacterized protein</fullName>
    </submittedName>
</protein>
<accession>A0A6C0HQC6</accession>
<sequence length="74" mass="8619">MDFLRGDKIHKIINGNVDKSIIYEIESVREENDGNWHDGYITTWTASLLGEKQKFLLGLKIWGSMPEFYAEKVE</sequence>
<name>A0A6C0HQC6_9ZZZZ</name>
<reference evidence="1" key="1">
    <citation type="journal article" date="2020" name="Nature">
        <title>Giant virus diversity and host interactions through global metagenomics.</title>
        <authorList>
            <person name="Schulz F."/>
            <person name="Roux S."/>
            <person name="Paez-Espino D."/>
            <person name="Jungbluth S."/>
            <person name="Walsh D.A."/>
            <person name="Denef V.J."/>
            <person name="McMahon K.D."/>
            <person name="Konstantinidis K.T."/>
            <person name="Eloe-Fadrosh E.A."/>
            <person name="Kyrpides N.C."/>
            <person name="Woyke T."/>
        </authorList>
    </citation>
    <scope>NUCLEOTIDE SEQUENCE</scope>
    <source>
        <strain evidence="1">GVMAG-M-3300023184-165</strain>
    </source>
</reference>
<proteinExistence type="predicted"/>
<dbReference type="EMBL" id="MN740004">
    <property type="protein sequence ID" value="QHT82882.1"/>
    <property type="molecule type" value="Genomic_DNA"/>
</dbReference>
<evidence type="ECO:0000313" key="1">
    <source>
        <dbReference type="EMBL" id="QHT82882.1"/>
    </source>
</evidence>
<dbReference type="AlphaFoldDB" id="A0A6C0HQC6"/>